<name>A0ABS9BX22_9BACT</name>
<keyword evidence="1" id="KW-0472">Membrane</keyword>
<keyword evidence="1" id="KW-0812">Transmembrane</keyword>
<gene>
    <name evidence="2" type="ORF">L0U89_14585</name>
</gene>
<keyword evidence="1" id="KW-1133">Transmembrane helix</keyword>
<protein>
    <submittedName>
        <fullName evidence="2">Uncharacterized protein</fullName>
    </submittedName>
</protein>
<organism evidence="2 3">
    <name type="scientific">Mariniradius sediminis</name>
    <dbReference type="NCBI Taxonomy" id="2909237"/>
    <lineage>
        <taxon>Bacteria</taxon>
        <taxon>Pseudomonadati</taxon>
        <taxon>Bacteroidota</taxon>
        <taxon>Cytophagia</taxon>
        <taxon>Cytophagales</taxon>
        <taxon>Cyclobacteriaceae</taxon>
        <taxon>Mariniradius</taxon>
    </lineage>
</organism>
<keyword evidence="3" id="KW-1185">Reference proteome</keyword>
<sequence length="84" mass="10087">MEDFHKPKNPKPQFWRFWALFDFGMVRAFLFGMKKTLTVFLLGLHIMILSILAYGKVSTKYWEHCPEAESEFYALELEHRLYVP</sequence>
<evidence type="ECO:0000256" key="1">
    <source>
        <dbReference type="SAM" id="Phobius"/>
    </source>
</evidence>
<comment type="caution">
    <text evidence="2">The sequence shown here is derived from an EMBL/GenBank/DDBJ whole genome shotgun (WGS) entry which is preliminary data.</text>
</comment>
<accession>A0ABS9BX22</accession>
<proteinExistence type="predicted"/>
<feature type="transmembrane region" description="Helical" evidence="1">
    <location>
        <begin position="37"/>
        <end position="54"/>
    </location>
</feature>
<evidence type="ECO:0000313" key="2">
    <source>
        <dbReference type="EMBL" id="MCF1752287.1"/>
    </source>
</evidence>
<dbReference type="Proteomes" id="UP001201449">
    <property type="component" value="Unassembled WGS sequence"/>
</dbReference>
<dbReference type="EMBL" id="JAKEVZ010000011">
    <property type="protein sequence ID" value="MCF1752287.1"/>
    <property type="molecule type" value="Genomic_DNA"/>
</dbReference>
<feature type="transmembrane region" description="Helical" evidence="1">
    <location>
        <begin position="14"/>
        <end position="31"/>
    </location>
</feature>
<reference evidence="2 3" key="1">
    <citation type="submission" date="2022-01" db="EMBL/GenBank/DDBJ databases">
        <title>Mariniradius saccharolyticus sp. nov., isolated from sediment of a river.</title>
        <authorList>
            <person name="Liu H."/>
        </authorList>
    </citation>
    <scope>NUCLEOTIDE SEQUENCE [LARGE SCALE GENOMIC DNA]</scope>
    <source>
        <strain evidence="2 3">RY-2</strain>
    </source>
</reference>
<evidence type="ECO:0000313" key="3">
    <source>
        <dbReference type="Proteomes" id="UP001201449"/>
    </source>
</evidence>